<protein>
    <submittedName>
        <fullName evidence="1">NGG1p interacting factor NIF3</fullName>
    </submittedName>
</protein>
<gene>
    <name evidence="1" type="ORF">DIC32_02945</name>
</gene>
<organism evidence="1 2">
    <name type="scientific">Acinetobacter radioresistens</name>
    <dbReference type="NCBI Taxonomy" id="40216"/>
    <lineage>
        <taxon>Bacteria</taxon>
        <taxon>Pseudomonadati</taxon>
        <taxon>Pseudomonadota</taxon>
        <taxon>Gammaproteobacteria</taxon>
        <taxon>Moraxellales</taxon>
        <taxon>Moraxellaceae</taxon>
        <taxon>Acinetobacter</taxon>
    </lineage>
</organism>
<dbReference type="InterPro" id="IPR036069">
    <property type="entry name" value="DUF34/NIF3_sf"/>
</dbReference>
<dbReference type="EMBL" id="DPXL01000041">
    <property type="protein sequence ID" value="HCM30720.1"/>
    <property type="molecule type" value="Genomic_DNA"/>
</dbReference>
<reference evidence="1 2" key="1">
    <citation type="journal article" date="2018" name="Nat. Biotechnol.">
        <title>A standardized bacterial taxonomy based on genome phylogeny substantially revises the tree of life.</title>
        <authorList>
            <person name="Parks D.H."/>
            <person name="Chuvochina M."/>
            <person name="Waite D.W."/>
            <person name="Rinke C."/>
            <person name="Skarshewski A."/>
            <person name="Chaumeil P.A."/>
            <person name="Hugenholtz P."/>
        </authorList>
    </citation>
    <scope>NUCLEOTIDE SEQUENCE [LARGE SCALE GENOMIC DNA]</scope>
    <source>
        <strain evidence="1">UBA10045</strain>
    </source>
</reference>
<sequence>MLKLIYFVPDEYLDSTKQAIFAAGAGGIGDYEHCVWQVKGIGQFRPMQGADPHIGQVGQIEQVEEWRVESIVPEEKAAAVARALKNSHPYEEPAFEFIQLLNIQ</sequence>
<dbReference type="SUPFAM" id="SSF102705">
    <property type="entry name" value="NIF3 (NGG1p interacting factor 3)-like"/>
    <property type="match status" value="1"/>
</dbReference>
<proteinExistence type="predicted"/>
<dbReference type="Proteomes" id="UP000262257">
    <property type="component" value="Unassembled WGS sequence"/>
</dbReference>
<dbReference type="Gene3D" id="3.30.70.120">
    <property type="match status" value="1"/>
</dbReference>
<dbReference type="RefSeq" id="WP_005406754.1">
    <property type="nucleotide sequence ID" value="NZ_BKVS01000003.1"/>
</dbReference>
<dbReference type="PANTHER" id="PTHR41774:SF1">
    <property type="entry name" value="NGG1P INTERACTING FACTOR NIF3"/>
    <property type="match status" value="1"/>
</dbReference>
<evidence type="ECO:0000313" key="1">
    <source>
        <dbReference type="EMBL" id="HCM30720.1"/>
    </source>
</evidence>
<accession>A0A3D3FY37</accession>
<dbReference type="FunFam" id="3.30.70.120:FF:000006">
    <property type="entry name" value="GTP cyclohydrolase 1 type 2 homolog"/>
    <property type="match status" value="1"/>
</dbReference>
<evidence type="ECO:0000313" key="2">
    <source>
        <dbReference type="Proteomes" id="UP000262257"/>
    </source>
</evidence>
<dbReference type="PANTHER" id="PTHR41774">
    <property type="match status" value="1"/>
</dbReference>
<comment type="caution">
    <text evidence="1">The sequence shown here is derived from an EMBL/GenBank/DDBJ whole genome shotgun (WGS) entry which is preliminary data.</text>
</comment>
<dbReference type="AlphaFoldDB" id="A0A3D3FY37"/>
<dbReference type="InterPro" id="IPR015867">
    <property type="entry name" value="N-reg_PII/ATP_PRibTrfase_C"/>
</dbReference>
<name>A0A3D3FY37_ACIRA</name>